<reference evidence="3" key="2">
    <citation type="submission" date="2023-07" db="EMBL/GenBank/DDBJ databases">
        <title>Ancylobacter moscoviensis sp. nov., facultatively methylotrophic bacteria from activated sludge and the reclassification of Starkeya novella (Starkey 1934) Kelly et al. 2000 as Ancylobacter novellus comb. nov., Starkeya koreensis Im et al. 2006 as Ancylobacter koreensis comb.nov., Angulomicrobium tetraedrale Vasil'eva et al. 1986 as Ancylobacter tetraedralis comb. nov., Angulomicrobium amanitiforme Fritz et al. 2004 as Ancylobacter amanitiformis comb. nov. and Methylorhabdus multivorans Doronina et al. 1996 as Ancylobacter multivorans comb. nov. and emended description of the genus Ancylobacter.</title>
        <authorList>
            <person name="Doronina N."/>
            <person name="Chemodurova A."/>
            <person name="Grouzdev D."/>
            <person name="Koziaeva V."/>
            <person name="Shi W."/>
            <person name="Wu L."/>
            <person name="Kaparullina E."/>
        </authorList>
    </citation>
    <scope>NUCLEOTIDE SEQUENCE [LARGE SCALE GENOMIC DNA]</scope>
    <source>
        <strain evidence="3">Jip08</strain>
    </source>
</reference>
<accession>A0ABT0DQ73</accession>
<dbReference type="RefSeq" id="WP_247201932.1">
    <property type="nucleotide sequence ID" value="NZ_JALKCG010000007.1"/>
</dbReference>
<feature type="compositionally biased region" description="Pro residues" evidence="1">
    <location>
        <begin position="455"/>
        <end position="469"/>
    </location>
</feature>
<evidence type="ECO:0000313" key="3">
    <source>
        <dbReference type="Proteomes" id="UP001202867"/>
    </source>
</evidence>
<comment type="caution">
    <text evidence="2">The sequence shown here is derived from an EMBL/GenBank/DDBJ whole genome shotgun (WGS) entry which is preliminary data.</text>
</comment>
<feature type="region of interest" description="Disordered" evidence="1">
    <location>
        <begin position="99"/>
        <end position="121"/>
    </location>
</feature>
<name>A0ABT0DQ73_9HYPH</name>
<evidence type="ECO:0000313" key="2">
    <source>
        <dbReference type="EMBL" id="MCK0209422.1"/>
    </source>
</evidence>
<evidence type="ECO:0000256" key="1">
    <source>
        <dbReference type="SAM" id="MobiDB-lite"/>
    </source>
</evidence>
<dbReference type="EMBL" id="JALKCG010000007">
    <property type="protein sequence ID" value="MCK0209422.1"/>
    <property type="molecule type" value="Genomic_DNA"/>
</dbReference>
<proteinExistence type="predicted"/>
<protein>
    <submittedName>
        <fullName evidence="2">MICOS complex subunit MIC60</fullName>
    </submittedName>
</protein>
<feature type="region of interest" description="Disordered" evidence="1">
    <location>
        <begin position="1"/>
        <end position="35"/>
    </location>
</feature>
<gene>
    <name evidence="2" type="ORF">MWN33_15415</name>
</gene>
<reference evidence="2 3" key="1">
    <citation type="submission" date="2022-04" db="EMBL/GenBank/DDBJ databases">
        <authorList>
            <person name="Grouzdev D.S."/>
            <person name="Pantiukh K.S."/>
            <person name="Krutkina M.S."/>
        </authorList>
    </citation>
    <scope>NUCLEOTIDE SEQUENCE [LARGE SCALE GENOMIC DNA]</scope>
    <source>
        <strain evidence="2 3">Jip08</strain>
    </source>
</reference>
<sequence length="469" mass="47883">MTAKRVTIGAKPTLVPRDTTETVEEPAGEGVPATATTASIEDWLRQGEARVAAADDAQDDPVADAAREVSAYEIAASRPVADEAPAPTPPVVEPATAAPMADTAADAAAHTPTTAAASSGATPPAWAGIVGGAVAGAAAAALVAWALPQFMPVGDARIVPLAERVARLETGLRDGTAQFGKLNSELAELIDAQETAATRIAEQTTALDALGKSVAGEAQRTDAGDAIASPVFAVALAQLRSTFYSGRPFEAELVNVYAIAGTNDLFTGYLTELMGPARTGVPNAAELYRVFPSYVAAAGLRIGEPGGYYQYGMSLMSRYVGLATEPHKVEMANLGVTRASALLAAGDVAGAVSALRDLDAPSAVAMGPWLEAARSYLRNETAITEMTRITVDRLRERVAKELPTAQVPELAPAMPGDEPATLPPAIPAPEASFTSPEAPPPSALPADPLAEPAAIDPPPAPVPAAPAAP</sequence>
<dbReference type="Proteomes" id="UP001202867">
    <property type="component" value="Unassembled WGS sequence"/>
</dbReference>
<keyword evidence="3" id="KW-1185">Reference proteome</keyword>
<organism evidence="2 3">
    <name type="scientific">Ancylobacter koreensis</name>
    <dbReference type="NCBI Taxonomy" id="266121"/>
    <lineage>
        <taxon>Bacteria</taxon>
        <taxon>Pseudomonadati</taxon>
        <taxon>Pseudomonadota</taxon>
        <taxon>Alphaproteobacteria</taxon>
        <taxon>Hyphomicrobiales</taxon>
        <taxon>Xanthobacteraceae</taxon>
        <taxon>Ancylobacter</taxon>
    </lineage>
</organism>
<feature type="region of interest" description="Disordered" evidence="1">
    <location>
        <begin position="405"/>
        <end position="469"/>
    </location>
</feature>
<feature type="compositionally biased region" description="Low complexity" evidence="1">
    <location>
        <begin position="444"/>
        <end position="454"/>
    </location>
</feature>